<dbReference type="Gene3D" id="1.20.5.110">
    <property type="match status" value="1"/>
</dbReference>
<evidence type="ECO:0000256" key="7">
    <source>
        <dbReference type="ARBA" id="ARBA00023054"/>
    </source>
</evidence>
<keyword evidence="6 10" id="KW-1133">Transmembrane helix</keyword>
<dbReference type="PANTHER" id="PTHR15959:SF0">
    <property type="entry name" value="SYNTAXIN-18"/>
    <property type="match status" value="1"/>
</dbReference>
<feature type="region of interest" description="Disordered" evidence="9">
    <location>
        <begin position="158"/>
        <end position="190"/>
    </location>
</feature>
<organism evidence="12 13">
    <name type="scientific">Apatococcus lobatus</name>
    <dbReference type="NCBI Taxonomy" id="904363"/>
    <lineage>
        <taxon>Eukaryota</taxon>
        <taxon>Viridiplantae</taxon>
        <taxon>Chlorophyta</taxon>
        <taxon>core chlorophytes</taxon>
        <taxon>Trebouxiophyceae</taxon>
        <taxon>Chlorellales</taxon>
        <taxon>Chlorellaceae</taxon>
        <taxon>Apatococcus</taxon>
    </lineage>
</organism>
<dbReference type="PROSITE" id="PS50192">
    <property type="entry name" value="T_SNARE"/>
    <property type="match status" value="1"/>
</dbReference>
<evidence type="ECO:0000313" key="12">
    <source>
        <dbReference type="EMBL" id="KAK9819334.1"/>
    </source>
</evidence>
<dbReference type="EMBL" id="JALJOS010000048">
    <property type="protein sequence ID" value="KAK9819334.1"/>
    <property type="molecule type" value="Genomic_DNA"/>
</dbReference>
<evidence type="ECO:0000256" key="5">
    <source>
        <dbReference type="ARBA" id="ARBA00022927"/>
    </source>
</evidence>
<evidence type="ECO:0000256" key="1">
    <source>
        <dbReference type="ARBA" id="ARBA00004211"/>
    </source>
</evidence>
<keyword evidence="4 10" id="KW-0812">Transmembrane</keyword>
<reference evidence="12 13" key="1">
    <citation type="journal article" date="2024" name="Nat. Commun.">
        <title>Phylogenomics reveals the evolutionary origins of lichenization in chlorophyte algae.</title>
        <authorList>
            <person name="Puginier C."/>
            <person name="Libourel C."/>
            <person name="Otte J."/>
            <person name="Skaloud P."/>
            <person name="Haon M."/>
            <person name="Grisel S."/>
            <person name="Petersen M."/>
            <person name="Berrin J.G."/>
            <person name="Delaux P.M."/>
            <person name="Dal Grande F."/>
            <person name="Keller J."/>
        </authorList>
    </citation>
    <scope>NUCLEOTIDE SEQUENCE [LARGE SCALE GENOMIC DNA]</scope>
    <source>
        <strain evidence="12 13">SAG 2145</strain>
    </source>
</reference>
<evidence type="ECO:0000256" key="3">
    <source>
        <dbReference type="ARBA" id="ARBA00022448"/>
    </source>
</evidence>
<dbReference type="SMART" id="SM00397">
    <property type="entry name" value="t_SNARE"/>
    <property type="match status" value="1"/>
</dbReference>
<keyword evidence="13" id="KW-1185">Reference proteome</keyword>
<dbReference type="GO" id="GO:0031201">
    <property type="term" value="C:SNARE complex"/>
    <property type="evidence" value="ECO:0007669"/>
    <property type="project" value="TreeGrafter"/>
</dbReference>
<evidence type="ECO:0000256" key="9">
    <source>
        <dbReference type="SAM" id="MobiDB-lite"/>
    </source>
</evidence>
<protein>
    <recommendedName>
        <fullName evidence="11">t-SNARE coiled-coil homology domain-containing protein</fullName>
    </recommendedName>
</protein>
<name>A0AAW1QD81_9CHLO</name>
<keyword evidence="7" id="KW-0175">Coiled coil</keyword>
<evidence type="ECO:0000259" key="11">
    <source>
        <dbReference type="PROSITE" id="PS50192"/>
    </source>
</evidence>
<proteinExistence type="inferred from homology"/>
<dbReference type="PANTHER" id="PTHR15959">
    <property type="entry name" value="SYNTAXIN-18"/>
    <property type="match status" value="1"/>
</dbReference>
<dbReference type="InterPro" id="IPR010989">
    <property type="entry name" value="SNARE"/>
</dbReference>
<evidence type="ECO:0000256" key="6">
    <source>
        <dbReference type="ARBA" id="ARBA00022989"/>
    </source>
</evidence>
<keyword evidence="8 10" id="KW-0472">Membrane</keyword>
<evidence type="ECO:0000313" key="13">
    <source>
        <dbReference type="Proteomes" id="UP001438707"/>
    </source>
</evidence>
<gene>
    <name evidence="12" type="ORF">WJX74_007336</name>
</gene>
<accession>A0AAW1QD81</accession>
<comment type="subcellular location">
    <subcellularLocation>
        <location evidence="1">Membrane</location>
        <topology evidence="1">Single-pass type IV membrane protein</topology>
    </subcellularLocation>
</comment>
<comment type="caution">
    <text evidence="12">The sequence shown here is derived from an EMBL/GenBank/DDBJ whole genome shotgun (WGS) entry which is preliminary data.</text>
</comment>
<dbReference type="InterPro" id="IPR000727">
    <property type="entry name" value="T_SNARE_dom"/>
</dbReference>
<dbReference type="AlphaFoldDB" id="A0AAW1QD81"/>
<evidence type="ECO:0000256" key="4">
    <source>
        <dbReference type="ARBA" id="ARBA00022692"/>
    </source>
</evidence>
<dbReference type="GO" id="GO:0005783">
    <property type="term" value="C:endoplasmic reticulum"/>
    <property type="evidence" value="ECO:0007669"/>
    <property type="project" value="TreeGrafter"/>
</dbReference>
<keyword evidence="5" id="KW-0653">Protein transport</keyword>
<feature type="domain" description="T-SNARE coiled-coil homology" evidence="11">
    <location>
        <begin position="224"/>
        <end position="286"/>
    </location>
</feature>
<dbReference type="SUPFAM" id="SSF47661">
    <property type="entry name" value="t-snare proteins"/>
    <property type="match status" value="1"/>
</dbReference>
<sequence length="316" mass="34832">MPDDRSEDFWQAAVVGGQQTGITEAHLRKLRNNRVLLSLSSVTDFTASAQQVAKTIQQLTLFVATHRRDYVQPGRCSEGERDAIEEQVAVSIKACTQNVAKLKDGAAADVKSAAAQPGRQQLATHRLGMVLLLSERLQAIGSVFDQCRSARFQQKAQQEAAAKRRRLSPMSLQASSPPVGSRRQFPGAADVQQRLQFDESPASPDLELAPQQQAQLQQESLDLQRELLARGDAVNAVERSVREVATLSSLFSAQVMQQAEQIEQLYSEAVQATADIASGNVHLTKAIRYNTSTRKIMLVILLLASASLLFWDWFYS</sequence>
<evidence type="ECO:0000256" key="2">
    <source>
        <dbReference type="ARBA" id="ARBA00009063"/>
    </source>
</evidence>
<dbReference type="GO" id="GO:0015031">
    <property type="term" value="P:protein transport"/>
    <property type="evidence" value="ECO:0007669"/>
    <property type="project" value="UniProtKB-KW"/>
</dbReference>
<keyword evidence="3" id="KW-0813">Transport</keyword>
<comment type="similarity">
    <text evidence="2">Belongs to the syntaxin family.</text>
</comment>
<dbReference type="GO" id="GO:0006890">
    <property type="term" value="P:retrograde vesicle-mediated transport, Golgi to endoplasmic reticulum"/>
    <property type="evidence" value="ECO:0007669"/>
    <property type="project" value="TreeGrafter"/>
</dbReference>
<dbReference type="Proteomes" id="UP001438707">
    <property type="component" value="Unassembled WGS sequence"/>
</dbReference>
<evidence type="ECO:0000256" key="8">
    <source>
        <dbReference type="ARBA" id="ARBA00023136"/>
    </source>
</evidence>
<evidence type="ECO:0000256" key="10">
    <source>
        <dbReference type="SAM" id="Phobius"/>
    </source>
</evidence>
<feature type="transmembrane region" description="Helical" evidence="10">
    <location>
        <begin position="296"/>
        <end position="314"/>
    </location>
</feature>